<dbReference type="GO" id="GO:0034626">
    <property type="term" value="P:fatty acid elongation, polyunsaturated fatty acid"/>
    <property type="evidence" value="ECO:0007669"/>
    <property type="project" value="TreeGrafter"/>
</dbReference>
<keyword evidence="2 10" id="KW-0444">Lipid biosynthesis</keyword>
<dbReference type="PANTHER" id="PTHR11157">
    <property type="entry name" value="FATTY ACID ACYL TRANSFERASE-RELATED"/>
    <property type="match status" value="1"/>
</dbReference>
<accession>A0A2L2Y3L6</accession>
<keyword evidence="6 10" id="KW-1133">Transmembrane helix</keyword>
<sequence length="186" mass="22115">MEFAAYGWFNNFSWICEPMDFSNNDAAVKMLEAFYVYYISKFIEFLDTIFFVLRKKNSQITFLHLFHHAIMPITTWHFVKYGCGGYVIVLPLTNTFAHIVMYSYYLLSSLGPSVQKYIWWKRHVTNVQMIQFIVIMATTGLAMIIRPENCNLRFFTAILTFLHGLVFFCLFTPFYINQYMKKKETK</sequence>
<comment type="similarity">
    <text evidence="10">Belongs to the ELO family.</text>
</comment>
<evidence type="ECO:0000313" key="11">
    <source>
        <dbReference type="EMBL" id="LAA02789.1"/>
    </source>
</evidence>
<dbReference type="GO" id="GO:0005789">
    <property type="term" value="C:endoplasmic reticulum membrane"/>
    <property type="evidence" value="ECO:0007669"/>
    <property type="project" value="TreeGrafter"/>
</dbReference>
<evidence type="ECO:0000256" key="8">
    <source>
        <dbReference type="ARBA" id="ARBA00023136"/>
    </source>
</evidence>
<name>A0A2L2Y3L6_PARTP</name>
<feature type="transmembrane region" description="Helical" evidence="10">
    <location>
        <begin position="127"/>
        <end position="146"/>
    </location>
</feature>
<dbReference type="EC" id="2.3.1.199" evidence="10"/>
<dbReference type="Pfam" id="PF01151">
    <property type="entry name" value="ELO"/>
    <property type="match status" value="1"/>
</dbReference>
<feature type="transmembrane region" description="Helical" evidence="10">
    <location>
        <begin position="85"/>
        <end position="107"/>
    </location>
</feature>
<dbReference type="GO" id="GO:0009922">
    <property type="term" value="F:fatty acid elongase activity"/>
    <property type="evidence" value="ECO:0007669"/>
    <property type="project" value="UniProtKB-EC"/>
</dbReference>
<feature type="transmembrane region" description="Helical" evidence="10">
    <location>
        <begin position="152"/>
        <end position="176"/>
    </location>
</feature>
<dbReference type="GO" id="GO:0030148">
    <property type="term" value="P:sphingolipid biosynthetic process"/>
    <property type="evidence" value="ECO:0007669"/>
    <property type="project" value="TreeGrafter"/>
</dbReference>
<keyword evidence="5 10" id="KW-0276">Fatty acid metabolism</keyword>
<evidence type="ECO:0000256" key="10">
    <source>
        <dbReference type="RuleBase" id="RU361115"/>
    </source>
</evidence>
<dbReference type="GO" id="GO:0019367">
    <property type="term" value="P:fatty acid elongation, saturated fatty acid"/>
    <property type="evidence" value="ECO:0007669"/>
    <property type="project" value="TreeGrafter"/>
</dbReference>
<keyword evidence="4 10" id="KW-0812">Transmembrane</keyword>
<comment type="subcellular location">
    <subcellularLocation>
        <location evidence="1">Membrane</location>
        <topology evidence="1">Multi-pass membrane protein</topology>
    </subcellularLocation>
</comment>
<feature type="transmembrane region" description="Helical" evidence="10">
    <location>
        <begin position="60"/>
        <end position="79"/>
    </location>
</feature>
<evidence type="ECO:0000256" key="9">
    <source>
        <dbReference type="ARBA" id="ARBA00023160"/>
    </source>
</evidence>
<proteinExistence type="evidence at transcript level"/>
<evidence type="ECO:0000256" key="5">
    <source>
        <dbReference type="ARBA" id="ARBA00022832"/>
    </source>
</evidence>
<dbReference type="OrthoDB" id="6417812at2759"/>
<keyword evidence="7 10" id="KW-0443">Lipid metabolism</keyword>
<evidence type="ECO:0000256" key="4">
    <source>
        <dbReference type="ARBA" id="ARBA00022692"/>
    </source>
</evidence>
<dbReference type="PANTHER" id="PTHR11157:SF69">
    <property type="entry name" value="ELONGATION OF VERY LONG CHAIN FATTY ACIDS PROTEIN 7"/>
    <property type="match status" value="1"/>
</dbReference>
<dbReference type="AlphaFoldDB" id="A0A2L2Y3L6"/>
<comment type="catalytic activity">
    <reaction evidence="10">
        <text>a very-long-chain acyl-CoA + malonyl-CoA + H(+) = a very-long-chain 3-oxoacyl-CoA + CO2 + CoA</text>
        <dbReference type="Rhea" id="RHEA:32727"/>
        <dbReference type="ChEBI" id="CHEBI:15378"/>
        <dbReference type="ChEBI" id="CHEBI:16526"/>
        <dbReference type="ChEBI" id="CHEBI:57287"/>
        <dbReference type="ChEBI" id="CHEBI:57384"/>
        <dbReference type="ChEBI" id="CHEBI:90725"/>
        <dbReference type="ChEBI" id="CHEBI:90736"/>
        <dbReference type="EC" id="2.3.1.199"/>
    </reaction>
</comment>
<dbReference type="EMBL" id="IAAA01005629">
    <property type="protein sequence ID" value="LAA02789.1"/>
    <property type="molecule type" value="mRNA"/>
</dbReference>
<keyword evidence="9 10" id="KW-0275">Fatty acid biosynthesis</keyword>
<dbReference type="InterPro" id="IPR002076">
    <property type="entry name" value="ELO_fam"/>
</dbReference>
<reference evidence="11" key="1">
    <citation type="journal article" date="2016" name="Mol. Ecol. Resour.">
        <title>Evaluation of the impact of RNA preservation methods of spiders for de novo transcriptome assembly.</title>
        <authorList>
            <person name="Kono N."/>
            <person name="Nakamura H."/>
            <person name="Ito Y."/>
            <person name="Tomita M."/>
            <person name="Arakawa K."/>
        </authorList>
    </citation>
    <scope>NUCLEOTIDE SEQUENCE</scope>
    <source>
        <tissue evidence="11">Whole body</tissue>
    </source>
</reference>
<evidence type="ECO:0000256" key="6">
    <source>
        <dbReference type="ARBA" id="ARBA00022989"/>
    </source>
</evidence>
<evidence type="ECO:0000256" key="3">
    <source>
        <dbReference type="ARBA" id="ARBA00022679"/>
    </source>
</evidence>
<dbReference type="GO" id="GO:0034625">
    <property type="term" value="P:fatty acid elongation, monounsaturated fatty acid"/>
    <property type="evidence" value="ECO:0007669"/>
    <property type="project" value="TreeGrafter"/>
</dbReference>
<evidence type="ECO:0000256" key="7">
    <source>
        <dbReference type="ARBA" id="ARBA00023098"/>
    </source>
</evidence>
<keyword evidence="3 10" id="KW-0808">Transferase</keyword>
<keyword evidence="8 10" id="KW-0472">Membrane</keyword>
<evidence type="ECO:0000256" key="1">
    <source>
        <dbReference type="ARBA" id="ARBA00004141"/>
    </source>
</evidence>
<feature type="transmembrane region" description="Helical" evidence="10">
    <location>
        <begin position="34"/>
        <end position="53"/>
    </location>
</feature>
<evidence type="ECO:0000256" key="2">
    <source>
        <dbReference type="ARBA" id="ARBA00022516"/>
    </source>
</evidence>
<organism evidence="11">
    <name type="scientific">Parasteatoda tepidariorum</name>
    <name type="common">Common house spider</name>
    <name type="synonym">Achaearanea tepidariorum</name>
    <dbReference type="NCBI Taxonomy" id="114398"/>
    <lineage>
        <taxon>Eukaryota</taxon>
        <taxon>Metazoa</taxon>
        <taxon>Ecdysozoa</taxon>
        <taxon>Arthropoda</taxon>
        <taxon>Chelicerata</taxon>
        <taxon>Arachnida</taxon>
        <taxon>Araneae</taxon>
        <taxon>Araneomorphae</taxon>
        <taxon>Entelegynae</taxon>
        <taxon>Araneoidea</taxon>
        <taxon>Theridiidae</taxon>
        <taxon>Parasteatoda</taxon>
    </lineage>
</organism>
<protein>
    <recommendedName>
        <fullName evidence="10">Elongation of very long chain fatty acids protein</fullName>
        <ecNumber evidence="10">2.3.1.199</ecNumber>
    </recommendedName>
    <alternativeName>
        <fullName evidence="10">Very-long-chain 3-oxoacyl-CoA synthase</fullName>
    </alternativeName>
</protein>
<dbReference type="GO" id="GO:0042761">
    <property type="term" value="P:very long-chain fatty acid biosynthetic process"/>
    <property type="evidence" value="ECO:0007669"/>
    <property type="project" value="TreeGrafter"/>
</dbReference>